<dbReference type="InterPro" id="IPR015421">
    <property type="entry name" value="PyrdxlP-dep_Trfase_major"/>
</dbReference>
<reference evidence="9 10" key="1">
    <citation type="submission" date="2015-09" db="EMBL/GenBank/DDBJ databases">
        <title>A metagenomics-based metabolic model of nitrate-dependent anaerobic oxidation of methane by Methanoperedens-like archaea.</title>
        <authorList>
            <person name="Arshad A."/>
            <person name="Speth D.R."/>
            <person name="De Graaf R.M."/>
            <person name="Op Den Camp H.J."/>
            <person name="Jetten M.S."/>
            <person name="Welte C.U."/>
        </authorList>
    </citation>
    <scope>NUCLEOTIDE SEQUENCE [LARGE SCALE GENOMIC DNA]</scope>
</reference>
<proteinExistence type="inferred from homology"/>
<organism evidence="9 10">
    <name type="scientific">Candidatus Methanoperedens nitratireducens</name>
    <dbReference type="NCBI Taxonomy" id="1392998"/>
    <lineage>
        <taxon>Archaea</taxon>
        <taxon>Methanobacteriati</taxon>
        <taxon>Methanobacteriota</taxon>
        <taxon>Stenosarchaea group</taxon>
        <taxon>Methanomicrobia</taxon>
        <taxon>Methanosarcinales</taxon>
        <taxon>ANME-2 cluster</taxon>
        <taxon>Candidatus Methanoperedentaceae</taxon>
        <taxon>Candidatus Methanoperedens</taxon>
    </lineage>
</organism>
<keyword evidence="4" id="KW-0479">Metal-binding</keyword>
<dbReference type="AlphaFoldDB" id="A0A0P7ZJU9"/>
<dbReference type="InterPro" id="IPR015424">
    <property type="entry name" value="PyrdxlP-dep_Trfase"/>
</dbReference>
<dbReference type="Gene3D" id="3.40.640.10">
    <property type="entry name" value="Type I PLP-dependent aspartate aminotransferase-like (Major domain)"/>
    <property type="match status" value="1"/>
</dbReference>
<dbReference type="PIRSF" id="PIRSF005572">
    <property type="entry name" value="NifS"/>
    <property type="match status" value="1"/>
</dbReference>
<comment type="cofactor">
    <cofactor evidence="1">
        <name>pyridoxal 5'-phosphate</name>
        <dbReference type="ChEBI" id="CHEBI:597326"/>
    </cofactor>
</comment>
<dbReference type="Proteomes" id="UP000050360">
    <property type="component" value="Unassembled WGS sequence"/>
</dbReference>
<evidence type="ECO:0000256" key="2">
    <source>
        <dbReference type="ARBA" id="ARBA00006490"/>
    </source>
</evidence>
<dbReference type="GO" id="GO:0016782">
    <property type="term" value="F:transferase activity, transferring sulphur-containing groups"/>
    <property type="evidence" value="ECO:0007669"/>
    <property type="project" value="UniProtKB-ARBA"/>
</dbReference>
<dbReference type="InterPro" id="IPR015422">
    <property type="entry name" value="PyrdxlP-dep_Trfase_small"/>
</dbReference>
<dbReference type="SUPFAM" id="SSF53383">
    <property type="entry name" value="PLP-dependent transferases"/>
    <property type="match status" value="1"/>
</dbReference>
<keyword evidence="5" id="KW-0663">Pyridoxal phosphate</keyword>
<evidence type="ECO:0000313" key="10">
    <source>
        <dbReference type="Proteomes" id="UP000050360"/>
    </source>
</evidence>
<dbReference type="PANTHER" id="PTHR11601">
    <property type="entry name" value="CYSTEINE DESULFURYLASE FAMILY MEMBER"/>
    <property type="match status" value="1"/>
</dbReference>
<evidence type="ECO:0000256" key="6">
    <source>
        <dbReference type="ARBA" id="ARBA00023004"/>
    </source>
</evidence>
<keyword evidence="7" id="KW-0411">Iron-sulfur</keyword>
<comment type="caution">
    <text evidence="9">The sequence shown here is derived from an EMBL/GenBank/DDBJ whole genome shotgun (WGS) entry which is preliminary data.</text>
</comment>
<dbReference type="InterPro" id="IPR000192">
    <property type="entry name" value="Aminotrans_V_dom"/>
</dbReference>
<name>A0A0P7ZJU9_9EURY</name>
<evidence type="ECO:0000313" key="9">
    <source>
        <dbReference type="EMBL" id="KPQ44148.1"/>
    </source>
</evidence>
<keyword evidence="3" id="KW-0808">Transferase</keyword>
<dbReference type="GO" id="GO:0046872">
    <property type="term" value="F:metal ion binding"/>
    <property type="evidence" value="ECO:0007669"/>
    <property type="project" value="UniProtKB-KW"/>
</dbReference>
<keyword evidence="6" id="KW-0408">Iron</keyword>
<dbReference type="PANTHER" id="PTHR11601:SF34">
    <property type="entry name" value="CYSTEINE DESULFURASE"/>
    <property type="match status" value="1"/>
</dbReference>
<evidence type="ECO:0000259" key="8">
    <source>
        <dbReference type="Pfam" id="PF00266"/>
    </source>
</evidence>
<dbReference type="EMBL" id="LKCM01000106">
    <property type="protein sequence ID" value="KPQ44148.1"/>
    <property type="molecule type" value="Genomic_DNA"/>
</dbReference>
<evidence type="ECO:0000256" key="7">
    <source>
        <dbReference type="ARBA" id="ARBA00023014"/>
    </source>
</evidence>
<dbReference type="PATRIC" id="fig|1719120.3.peg.1381"/>
<evidence type="ECO:0000256" key="1">
    <source>
        <dbReference type="ARBA" id="ARBA00001933"/>
    </source>
</evidence>
<dbReference type="FunFam" id="3.40.640.10:FF:000084">
    <property type="entry name" value="IscS-like cysteine desulfurase"/>
    <property type="match status" value="1"/>
</dbReference>
<dbReference type="GO" id="GO:0051536">
    <property type="term" value="F:iron-sulfur cluster binding"/>
    <property type="evidence" value="ECO:0007669"/>
    <property type="project" value="UniProtKB-KW"/>
</dbReference>
<dbReference type="InterPro" id="IPR016454">
    <property type="entry name" value="Cysteine_dSase"/>
</dbReference>
<protein>
    <submittedName>
        <fullName evidence="9">Cysteine desulfurase</fullName>
    </submittedName>
</protein>
<comment type="similarity">
    <text evidence="2">Belongs to the class-V pyridoxal-phosphate-dependent aminotransferase family. NifS/IscS subfamily.</text>
</comment>
<feature type="domain" description="Aminotransferase class V" evidence="8">
    <location>
        <begin position="4"/>
        <end position="365"/>
    </location>
</feature>
<dbReference type="Pfam" id="PF00266">
    <property type="entry name" value="Aminotran_5"/>
    <property type="match status" value="1"/>
</dbReference>
<dbReference type="Gene3D" id="3.90.1150.10">
    <property type="entry name" value="Aspartate Aminotransferase, domain 1"/>
    <property type="match status" value="1"/>
</dbReference>
<evidence type="ECO:0000256" key="3">
    <source>
        <dbReference type="ARBA" id="ARBA00022679"/>
    </source>
</evidence>
<evidence type="ECO:0000256" key="5">
    <source>
        <dbReference type="ARBA" id="ARBA00022898"/>
    </source>
</evidence>
<evidence type="ECO:0000256" key="4">
    <source>
        <dbReference type="ARBA" id="ARBA00022723"/>
    </source>
</evidence>
<gene>
    <name evidence="9" type="ORF">MPEBLZ_01287</name>
</gene>
<accession>A0A0P7ZJU9</accession>
<sequence>MKQVYMDYGSASPVDERVMEAMIPFFEKEIGNPSSLHSQGRKARRELENARISVAKLIGAPNPKSIIFTSGATESNNLALRGAALRYKDKGNHIITTSIEHMSVMNTLKDLQRNGFDVTYLPVDKDGLLNPEQVKNAITDKTILISIMYANGEIGTIQPIREIGQIATDAKVMFHVDGTSAIGKIPVDVENEHIDFLTLSSNDLGGPKGTGALYIKQGVRIIPFMLGGGQEFGMRSGSENIPGIVGMGKAAGIAQKEMSEQSARNMKMRDKLIDNILKMEYTYLTGHRIKRLPNNASFRFSFIEGESIILQLNDLGITASTGSACSSKTLEPSHVLIALGLRHEEAHGSLLLTLGRGNTEEDVDHVIESIPKIVARLRELSPLYTRK</sequence>